<dbReference type="GO" id="GO:0005506">
    <property type="term" value="F:iron ion binding"/>
    <property type="evidence" value="ECO:0007669"/>
    <property type="project" value="InterPro"/>
</dbReference>
<dbReference type="AlphaFoldDB" id="A0A6C0DTB5"/>
<keyword evidence="1" id="KW-0479">Metal-binding</keyword>
<keyword evidence="4" id="KW-0045">Antibiotic biosynthesis</keyword>
<dbReference type="InterPro" id="IPR050411">
    <property type="entry name" value="AlphaKG_dependent_hydroxylases"/>
</dbReference>
<dbReference type="Gene3D" id="3.60.130.10">
    <property type="entry name" value="Clavaminate synthase-like"/>
    <property type="match status" value="1"/>
</dbReference>
<evidence type="ECO:0000313" key="6">
    <source>
        <dbReference type="EMBL" id="QHT19844.1"/>
    </source>
</evidence>
<dbReference type="GO" id="GO:0016491">
    <property type="term" value="F:oxidoreductase activity"/>
    <property type="evidence" value="ECO:0007669"/>
    <property type="project" value="UniProtKB-KW"/>
</dbReference>
<proteinExistence type="predicted"/>
<reference evidence="6" key="1">
    <citation type="journal article" date="2020" name="Nature">
        <title>Giant virus diversity and host interactions through global metagenomics.</title>
        <authorList>
            <person name="Schulz F."/>
            <person name="Roux S."/>
            <person name="Paez-Espino D."/>
            <person name="Jungbluth S."/>
            <person name="Walsh D.A."/>
            <person name="Denef V.J."/>
            <person name="McMahon K.D."/>
            <person name="Konstantinidis K.T."/>
            <person name="Eloe-Fadrosh E.A."/>
            <person name="Kyrpides N.C."/>
            <person name="Woyke T."/>
        </authorList>
    </citation>
    <scope>NUCLEOTIDE SEQUENCE</scope>
    <source>
        <strain evidence="6">GVMAG-M-3300023174-5</strain>
    </source>
</reference>
<name>A0A6C0DTB5_9ZZZZ</name>
<sequence length="333" mass="37810">MVNKLAVFPGKSIELTDEEILLFKNLLLNITAIPSQDPNEFCKQTKQASLLVPERICTILKDFAKHGSKTGYLLINNVPLDKNEIPDTPKNNNYQIGEKLEISTIQAILLNVIGEIIAYEAECNGHLFQDIVPNKSMAKNQTSLGSNIELEIHTEQAFSTLRPDILSLSCIRGDLNAFTHILPVQTILNNITERERKMLENPLWKTGVDLSFKLNGHEFIEGDIRGPMSIINGTQNDPILIFDQDLMTGITEEANNLLKKIIDIYYQNKLRHNLKPGEIILIDNRRAVHGRSPFFPKYDGKDRFLVRCFAVFNYENTKYARPDNGRVVKAIYS</sequence>
<evidence type="ECO:0000256" key="3">
    <source>
        <dbReference type="ARBA" id="ARBA00023004"/>
    </source>
</evidence>
<dbReference type="PANTHER" id="PTHR10696:SF56">
    <property type="entry name" value="TAUD_TFDA-LIKE DOMAIN-CONTAINING PROTEIN"/>
    <property type="match status" value="1"/>
</dbReference>
<keyword evidence="3" id="KW-0408">Iron</keyword>
<evidence type="ECO:0000256" key="4">
    <source>
        <dbReference type="ARBA" id="ARBA00023194"/>
    </source>
</evidence>
<dbReference type="PIRSF" id="PIRSF019543">
    <property type="entry name" value="Clavaminate_syn"/>
    <property type="match status" value="1"/>
</dbReference>
<dbReference type="SUPFAM" id="SSF51197">
    <property type="entry name" value="Clavaminate synthase-like"/>
    <property type="match status" value="1"/>
</dbReference>
<dbReference type="GO" id="GO:0017000">
    <property type="term" value="P:antibiotic biosynthetic process"/>
    <property type="evidence" value="ECO:0007669"/>
    <property type="project" value="UniProtKB-KW"/>
</dbReference>
<evidence type="ECO:0000256" key="1">
    <source>
        <dbReference type="ARBA" id="ARBA00022723"/>
    </source>
</evidence>
<accession>A0A6C0DTB5</accession>
<dbReference type="InterPro" id="IPR042098">
    <property type="entry name" value="TauD-like_sf"/>
</dbReference>
<dbReference type="InterPro" id="IPR003819">
    <property type="entry name" value="TauD/TfdA-like"/>
</dbReference>
<dbReference type="Pfam" id="PF02668">
    <property type="entry name" value="TauD"/>
    <property type="match status" value="1"/>
</dbReference>
<dbReference type="EMBL" id="MN739669">
    <property type="protein sequence ID" value="QHT19844.1"/>
    <property type="molecule type" value="Genomic_DNA"/>
</dbReference>
<dbReference type="PANTHER" id="PTHR10696">
    <property type="entry name" value="GAMMA-BUTYROBETAINE HYDROXYLASE-RELATED"/>
    <property type="match status" value="1"/>
</dbReference>
<feature type="domain" description="TauD/TfdA-like" evidence="5">
    <location>
        <begin position="244"/>
        <end position="308"/>
    </location>
</feature>
<dbReference type="InterPro" id="IPR014503">
    <property type="entry name" value="Clavaminate_syn-like"/>
</dbReference>
<evidence type="ECO:0000256" key="2">
    <source>
        <dbReference type="ARBA" id="ARBA00023002"/>
    </source>
</evidence>
<protein>
    <recommendedName>
        <fullName evidence="5">TauD/TfdA-like domain-containing protein</fullName>
    </recommendedName>
</protein>
<organism evidence="6">
    <name type="scientific">viral metagenome</name>
    <dbReference type="NCBI Taxonomy" id="1070528"/>
    <lineage>
        <taxon>unclassified sequences</taxon>
        <taxon>metagenomes</taxon>
        <taxon>organismal metagenomes</taxon>
    </lineage>
</organism>
<evidence type="ECO:0000259" key="5">
    <source>
        <dbReference type="Pfam" id="PF02668"/>
    </source>
</evidence>
<keyword evidence="2" id="KW-0560">Oxidoreductase</keyword>